<feature type="region of interest" description="Disordered" evidence="1">
    <location>
        <begin position="18"/>
        <end position="70"/>
    </location>
</feature>
<name>A0ABN1Q643_9ACTN</name>
<dbReference type="Proteomes" id="UP001501578">
    <property type="component" value="Unassembled WGS sequence"/>
</dbReference>
<accession>A0ABN1Q643</accession>
<comment type="caution">
    <text evidence="2">The sequence shown here is derived from an EMBL/GenBank/DDBJ whole genome shotgun (WGS) entry which is preliminary data.</text>
</comment>
<evidence type="ECO:0000313" key="2">
    <source>
        <dbReference type="EMBL" id="GAA0937765.1"/>
    </source>
</evidence>
<sequence length="105" mass="11943">MPVGRGWPLNAWLSDKRLKTQQDAPDGRALEKSVRVTATPRREAPPERRYATPDADGHNSKPNPLEARTPAELVEAMRRYRVWAANRACERWPLRCNQAASQLVI</sequence>
<evidence type="ECO:0000256" key="1">
    <source>
        <dbReference type="SAM" id="MobiDB-lite"/>
    </source>
</evidence>
<proteinExistence type="predicted"/>
<evidence type="ECO:0000313" key="3">
    <source>
        <dbReference type="Proteomes" id="UP001501578"/>
    </source>
</evidence>
<dbReference type="EMBL" id="BAAAHQ010000023">
    <property type="protein sequence ID" value="GAA0937765.1"/>
    <property type="molecule type" value="Genomic_DNA"/>
</dbReference>
<keyword evidence="3" id="KW-1185">Reference proteome</keyword>
<organism evidence="2 3">
    <name type="scientific">Nonomuraea longicatena</name>
    <dbReference type="NCBI Taxonomy" id="83682"/>
    <lineage>
        <taxon>Bacteria</taxon>
        <taxon>Bacillati</taxon>
        <taxon>Actinomycetota</taxon>
        <taxon>Actinomycetes</taxon>
        <taxon>Streptosporangiales</taxon>
        <taxon>Streptosporangiaceae</taxon>
        <taxon>Nonomuraea</taxon>
    </lineage>
</organism>
<reference evidence="2 3" key="1">
    <citation type="journal article" date="2019" name="Int. J. Syst. Evol. Microbiol.">
        <title>The Global Catalogue of Microorganisms (GCM) 10K type strain sequencing project: providing services to taxonomists for standard genome sequencing and annotation.</title>
        <authorList>
            <consortium name="The Broad Institute Genomics Platform"/>
            <consortium name="The Broad Institute Genome Sequencing Center for Infectious Disease"/>
            <person name="Wu L."/>
            <person name="Ma J."/>
        </authorList>
    </citation>
    <scope>NUCLEOTIDE SEQUENCE [LARGE SCALE GENOMIC DNA]</scope>
    <source>
        <strain evidence="2 3">JCM 11136</strain>
    </source>
</reference>
<protein>
    <recommendedName>
        <fullName evidence="4">Transposase</fullName>
    </recommendedName>
</protein>
<evidence type="ECO:0008006" key="4">
    <source>
        <dbReference type="Google" id="ProtNLM"/>
    </source>
</evidence>
<feature type="compositionally biased region" description="Basic and acidic residues" evidence="1">
    <location>
        <begin position="18"/>
        <end position="59"/>
    </location>
</feature>
<gene>
    <name evidence="2" type="ORF">GCM10009560_47340</name>
</gene>